<name>A0ABW3G7Z6_9NOCA</name>
<keyword evidence="1 6" id="KW-0378">Hydrolase</keyword>
<accession>A0ABW3G7Z6</accession>
<keyword evidence="7" id="KW-1185">Reference proteome</keyword>
<feature type="region of interest" description="Disordered" evidence="3">
    <location>
        <begin position="441"/>
        <end position="550"/>
    </location>
</feature>
<comment type="caution">
    <text evidence="6">The sequence shown here is derived from an EMBL/GenBank/DDBJ whole genome shotgun (WGS) entry which is preliminary data.</text>
</comment>
<evidence type="ECO:0000256" key="4">
    <source>
        <dbReference type="SAM" id="SignalP"/>
    </source>
</evidence>
<sequence>MARTLVAMAAFVLLGAAAGQALLPGGSSTARPVSTVAVVPVADIIEKADTLGIADSDLYSKTQAEIDASLDRMQALGVRNVRVLIPWYDVEPDEGVYKWDNIDRVVAAADKRGIGVLATITHSPYWAVRPGDTPVTSPPADPAVFGDFAGLVARRFTGKIAAYEVWNEPNGAVAFTPTPDAARYTVLLKDAYAKIKAADPSVTVIGGILGAVPTRPGESIDSPTFLQQMYDAGAHGYFDAIAFHPYQFTTPYSQGLDLTGSPLNEVNAMRALMVAKGDGGKLIWATEYGLATIAPIKPADQAVTEDHQAAYIRDFVAAWSAQSFAGPMFIYTMQDKPQYTGSLEDSFGLYRADGTPKPAAQVIADFIAAHPQYTPGPNLLTVVTQAVQRFFSQIAATVTAVVQNTVRAIVAAITAVFVPRVAAPTTVAARSLVAAPVPATEVDATTSSTTTQPRPSTSVPSTTELSTTKATTTEPPSTAPSTTATTPTTTTTSSPTTSTPASDDAAPQSASTSPTTTTASTTTTTVPGTTSSSTTSSPAESATRTTAEVE</sequence>
<gene>
    <name evidence="6" type="ORF">ACFQ04_12555</name>
</gene>
<evidence type="ECO:0000256" key="2">
    <source>
        <dbReference type="ARBA" id="ARBA00023295"/>
    </source>
</evidence>
<reference evidence="7" key="1">
    <citation type="journal article" date="2019" name="Int. J. Syst. Evol. Microbiol.">
        <title>The Global Catalogue of Microorganisms (GCM) 10K type strain sequencing project: providing services to taxonomists for standard genome sequencing and annotation.</title>
        <authorList>
            <consortium name="The Broad Institute Genomics Platform"/>
            <consortium name="The Broad Institute Genome Sequencing Center for Infectious Disease"/>
            <person name="Wu L."/>
            <person name="Ma J."/>
        </authorList>
    </citation>
    <scope>NUCLEOTIDE SEQUENCE [LARGE SCALE GENOMIC DNA]</scope>
    <source>
        <strain evidence="7">CCUG 50873</strain>
    </source>
</reference>
<dbReference type="PANTHER" id="PTHR12631">
    <property type="entry name" value="ALPHA-L-IDURONIDASE"/>
    <property type="match status" value="1"/>
</dbReference>
<feature type="chain" id="PRO_5046439992" evidence="4">
    <location>
        <begin position="22"/>
        <end position="550"/>
    </location>
</feature>
<evidence type="ECO:0000256" key="1">
    <source>
        <dbReference type="ARBA" id="ARBA00022801"/>
    </source>
</evidence>
<keyword evidence="4" id="KW-0732">Signal</keyword>
<dbReference type="EMBL" id="JBHTIL010000001">
    <property type="protein sequence ID" value="MFD0926566.1"/>
    <property type="molecule type" value="Genomic_DNA"/>
</dbReference>
<dbReference type="Gene3D" id="3.20.20.80">
    <property type="entry name" value="Glycosidases"/>
    <property type="match status" value="1"/>
</dbReference>
<evidence type="ECO:0000313" key="7">
    <source>
        <dbReference type="Proteomes" id="UP001597068"/>
    </source>
</evidence>
<dbReference type="InterPro" id="IPR013529">
    <property type="entry name" value="Glyco_hydro_42_N"/>
</dbReference>
<dbReference type="InterPro" id="IPR017853">
    <property type="entry name" value="GH"/>
</dbReference>
<dbReference type="GO" id="GO:0004565">
    <property type="term" value="F:beta-galactosidase activity"/>
    <property type="evidence" value="ECO:0007669"/>
    <property type="project" value="UniProtKB-EC"/>
</dbReference>
<dbReference type="Proteomes" id="UP001597068">
    <property type="component" value="Unassembled WGS sequence"/>
</dbReference>
<dbReference type="InterPro" id="IPR051923">
    <property type="entry name" value="Glycosyl_Hydrolase_39"/>
</dbReference>
<feature type="compositionally biased region" description="Low complexity" evidence="3">
    <location>
        <begin position="445"/>
        <end position="550"/>
    </location>
</feature>
<proteinExistence type="predicted"/>
<protein>
    <submittedName>
        <fullName evidence="6">Beta-galactosidase</fullName>
        <ecNumber evidence="6">3.2.1.23</ecNumber>
    </submittedName>
</protein>
<dbReference type="SUPFAM" id="SSF51445">
    <property type="entry name" value="(Trans)glycosidases"/>
    <property type="match status" value="1"/>
</dbReference>
<feature type="signal peptide" evidence="4">
    <location>
        <begin position="1"/>
        <end position="21"/>
    </location>
</feature>
<keyword evidence="2 6" id="KW-0326">Glycosidase</keyword>
<dbReference type="Pfam" id="PF02449">
    <property type="entry name" value="Glyco_hydro_42"/>
    <property type="match status" value="1"/>
</dbReference>
<dbReference type="RefSeq" id="WP_253645566.1">
    <property type="nucleotide sequence ID" value="NZ_BAAAMO010000002.1"/>
</dbReference>
<feature type="domain" description="Glycoside hydrolase family 42 N-terminal" evidence="5">
    <location>
        <begin position="64"/>
        <end position="127"/>
    </location>
</feature>
<evidence type="ECO:0000259" key="5">
    <source>
        <dbReference type="Pfam" id="PF02449"/>
    </source>
</evidence>
<evidence type="ECO:0000256" key="3">
    <source>
        <dbReference type="SAM" id="MobiDB-lite"/>
    </source>
</evidence>
<dbReference type="EC" id="3.2.1.23" evidence="6"/>
<organism evidence="6 7">
    <name type="scientific">Williamsia deligens</name>
    <dbReference type="NCBI Taxonomy" id="321325"/>
    <lineage>
        <taxon>Bacteria</taxon>
        <taxon>Bacillati</taxon>
        <taxon>Actinomycetota</taxon>
        <taxon>Actinomycetes</taxon>
        <taxon>Mycobacteriales</taxon>
        <taxon>Nocardiaceae</taxon>
        <taxon>Williamsia</taxon>
    </lineage>
</organism>
<evidence type="ECO:0000313" key="6">
    <source>
        <dbReference type="EMBL" id="MFD0926566.1"/>
    </source>
</evidence>
<dbReference type="PANTHER" id="PTHR12631:SF10">
    <property type="entry name" value="BETA-XYLOSIDASE-LIKE PROTEIN-RELATED"/>
    <property type="match status" value="1"/>
</dbReference>